<accession>A0A7S3NZK9</accession>
<keyword evidence="1" id="KW-0812">Transmembrane</keyword>
<dbReference type="EMBL" id="HBIK01029097">
    <property type="protein sequence ID" value="CAE0388674.1"/>
    <property type="molecule type" value="Transcribed_RNA"/>
</dbReference>
<feature type="transmembrane region" description="Helical" evidence="1">
    <location>
        <begin position="96"/>
        <end position="115"/>
    </location>
</feature>
<reference evidence="2" key="1">
    <citation type="submission" date="2021-01" db="EMBL/GenBank/DDBJ databases">
        <authorList>
            <person name="Corre E."/>
            <person name="Pelletier E."/>
            <person name="Niang G."/>
            <person name="Scheremetjew M."/>
            <person name="Finn R."/>
            <person name="Kale V."/>
            <person name="Holt S."/>
            <person name="Cochrane G."/>
            <person name="Meng A."/>
            <person name="Brown T."/>
            <person name="Cohen L."/>
        </authorList>
    </citation>
    <scope>NUCLEOTIDE SEQUENCE</scope>
    <source>
        <strain evidence="2">CT5</strain>
    </source>
</reference>
<sequence length="119" mass="14033">MTEDVEHGIGMIVESESERLKRARESIEFNLKNRNFTKLFEPYFSKLGIQEHSEKKSIEENNNVVEEEKEFEYLDIQNQIDRLDRMDKLKHVTLRYGIPITLLTTATGVLGFLIYKHSK</sequence>
<evidence type="ECO:0000313" key="2">
    <source>
        <dbReference type="EMBL" id="CAE0388674.1"/>
    </source>
</evidence>
<gene>
    <name evidence="2" type="ORF">ECRA1380_LOCUS13646</name>
</gene>
<keyword evidence="1" id="KW-0472">Membrane</keyword>
<protein>
    <submittedName>
        <fullName evidence="2">Uncharacterized protein</fullName>
    </submittedName>
</protein>
<keyword evidence="1" id="KW-1133">Transmembrane helix</keyword>
<name>A0A7S3NZK9_EUPCR</name>
<evidence type="ECO:0000256" key="1">
    <source>
        <dbReference type="SAM" id="Phobius"/>
    </source>
</evidence>
<proteinExistence type="predicted"/>
<dbReference type="AlphaFoldDB" id="A0A7S3NZK9"/>
<organism evidence="2">
    <name type="scientific">Euplotes crassus</name>
    <dbReference type="NCBI Taxonomy" id="5936"/>
    <lineage>
        <taxon>Eukaryota</taxon>
        <taxon>Sar</taxon>
        <taxon>Alveolata</taxon>
        <taxon>Ciliophora</taxon>
        <taxon>Intramacronucleata</taxon>
        <taxon>Spirotrichea</taxon>
        <taxon>Hypotrichia</taxon>
        <taxon>Euplotida</taxon>
        <taxon>Euplotidae</taxon>
        <taxon>Moneuplotes</taxon>
    </lineage>
</organism>